<dbReference type="PANTHER" id="PTHR13003:SF2">
    <property type="entry name" value="NUCLEAR PORE COMPLEX PROTEIN NUP107"/>
    <property type="match status" value="1"/>
</dbReference>
<dbReference type="Pfam" id="PF04121">
    <property type="entry name" value="Nup84_Nup100"/>
    <property type="match status" value="1"/>
</dbReference>
<evidence type="ECO:0000256" key="7">
    <source>
        <dbReference type="ARBA" id="ARBA00023242"/>
    </source>
</evidence>
<dbReference type="GO" id="GO:0006606">
    <property type="term" value="P:protein import into nucleus"/>
    <property type="evidence" value="ECO:0007669"/>
    <property type="project" value="TreeGrafter"/>
</dbReference>
<dbReference type="WBParaSite" id="L893_g13936.t1">
    <property type="protein sequence ID" value="L893_g13936.t1"/>
    <property type="gene ID" value="L893_g13936"/>
</dbReference>
<keyword evidence="2 8" id="KW-0813">Transport</keyword>
<keyword evidence="4" id="KW-0653">Protein transport</keyword>
<dbReference type="Gene3D" id="1.10.3450.20">
    <property type="match status" value="1"/>
</dbReference>
<keyword evidence="6 8" id="KW-0906">Nuclear pore complex</keyword>
<evidence type="ECO:0000256" key="2">
    <source>
        <dbReference type="ARBA" id="ARBA00022448"/>
    </source>
</evidence>
<organism evidence="9 10">
    <name type="scientific">Steinernema glaseri</name>
    <dbReference type="NCBI Taxonomy" id="37863"/>
    <lineage>
        <taxon>Eukaryota</taxon>
        <taxon>Metazoa</taxon>
        <taxon>Ecdysozoa</taxon>
        <taxon>Nematoda</taxon>
        <taxon>Chromadorea</taxon>
        <taxon>Rhabditida</taxon>
        <taxon>Tylenchina</taxon>
        <taxon>Panagrolaimomorpha</taxon>
        <taxon>Strongyloidoidea</taxon>
        <taxon>Steinernematidae</taxon>
        <taxon>Steinernema</taxon>
    </lineage>
</organism>
<reference evidence="10" key="1">
    <citation type="submission" date="2016-11" db="UniProtKB">
        <authorList>
            <consortium name="WormBaseParasite"/>
        </authorList>
    </citation>
    <scope>IDENTIFICATION</scope>
</reference>
<evidence type="ECO:0000256" key="6">
    <source>
        <dbReference type="ARBA" id="ARBA00023132"/>
    </source>
</evidence>
<dbReference type="GO" id="GO:0006406">
    <property type="term" value="P:mRNA export from nucleus"/>
    <property type="evidence" value="ECO:0007669"/>
    <property type="project" value="TreeGrafter"/>
</dbReference>
<name>A0A1I7Y980_9BILA</name>
<proteinExistence type="inferred from homology"/>
<dbReference type="PANTHER" id="PTHR13003">
    <property type="entry name" value="NUP107-RELATED"/>
    <property type="match status" value="1"/>
</dbReference>
<dbReference type="GO" id="GO:0000973">
    <property type="term" value="P:post-transcriptional tethering of RNA polymerase II gene DNA at nuclear periphery"/>
    <property type="evidence" value="ECO:0007669"/>
    <property type="project" value="TreeGrafter"/>
</dbReference>
<dbReference type="GO" id="GO:0017056">
    <property type="term" value="F:structural constituent of nuclear pore"/>
    <property type="evidence" value="ECO:0007669"/>
    <property type="project" value="UniProtKB-UniRule"/>
</dbReference>
<keyword evidence="3" id="KW-0509">mRNA transport</keyword>
<evidence type="ECO:0000313" key="9">
    <source>
        <dbReference type="Proteomes" id="UP000095287"/>
    </source>
</evidence>
<dbReference type="AlphaFoldDB" id="A0A1I7Y980"/>
<evidence type="ECO:0000256" key="1">
    <source>
        <dbReference type="ARBA" id="ARBA00009510"/>
    </source>
</evidence>
<evidence type="ECO:0000256" key="3">
    <source>
        <dbReference type="ARBA" id="ARBA00022816"/>
    </source>
</evidence>
<dbReference type="Gene3D" id="1.20.190.50">
    <property type="match status" value="1"/>
</dbReference>
<comment type="function">
    <text evidence="8">Functions as a component of the nuclear pore complex (NPC).</text>
</comment>
<dbReference type="InterPro" id="IPR007252">
    <property type="entry name" value="Nup84/Nup107"/>
</dbReference>
<keyword evidence="9" id="KW-1185">Reference proteome</keyword>
<keyword evidence="8" id="KW-0472">Membrane</keyword>
<keyword evidence="7 8" id="KW-0539">Nucleus</keyword>
<protein>
    <recommendedName>
        <fullName evidence="8">Nuclear pore complex protein</fullName>
    </recommendedName>
</protein>
<dbReference type="GO" id="GO:0031080">
    <property type="term" value="C:nuclear pore outer ring"/>
    <property type="evidence" value="ECO:0007669"/>
    <property type="project" value="TreeGrafter"/>
</dbReference>
<evidence type="ECO:0000256" key="8">
    <source>
        <dbReference type="RuleBase" id="RU365072"/>
    </source>
</evidence>
<dbReference type="GO" id="GO:0031965">
    <property type="term" value="C:nuclear membrane"/>
    <property type="evidence" value="ECO:0007669"/>
    <property type="project" value="UniProtKB-SubCell"/>
</dbReference>
<evidence type="ECO:0000313" key="10">
    <source>
        <dbReference type="WBParaSite" id="L893_g13936.t1"/>
    </source>
</evidence>
<keyword evidence="5 8" id="KW-0811">Translocation</keyword>
<evidence type="ECO:0000256" key="4">
    <source>
        <dbReference type="ARBA" id="ARBA00022927"/>
    </source>
</evidence>
<comment type="subcellular location">
    <subcellularLocation>
        <location evidence="8">Nucleus</location>
        <location evidence="8">Nuclear pore complex</location>
    </subcellularLocation>
    <subcellularLocation>
        <location evidence="8">Nucleus membrane</location>
    </subcellularLocation>
</comment>
<sequence>MDFDLPSNASQSKEIDVSQIFSELSKAIFEDFHRYVSGEQGPIDLYTLLESFESTSRYGTDSMRRLLEQNGASGSELHDSLEQLEKERDTYRLIARLIKAEVEVKMAKDSDTKSVLGQLLNKDSEFRRLRVLLQWIEEVAFEDPQFLQEVMDDYRSFDDVSYIFSNTQAVPSGCQLDFDGRFASGAKIHSADEERVERAARVILHLMKCGRYKEVKDLMDKFGFPSLIPFIIYKDFLNDPALSTLDTEHENHELYKARMQFKDTARQIILQEDSPLHPIERSMLAVLAGEVEPLLSHSTTNTHKLFTFLNASIEARLDAELASMGDEDMAEEDQAYILSTDDVFDKITLTEKLPYYQLYRFIATDEFGRALSFMLDWAKTMRNKGELKTHAQILRFFVHLTLFFKTTGSSLHEIEFHQLLRYYIEVLKDMELLTLIPFYMSHLPKDEGLRGVVDLLYDLEESKDVRTLVIVKIEQAGFNPTEVCELVYDKVLAENAKPDADDSTALKIFNIFPYLLYLGHETAVRAIVEANNLLRLFFEIERLDLGTDLIDVINQTIKKDLEDVVSEIWTGKNEEISPQCVDYINEFSHYKSYYNALDLYDTWKIQWNTEAPVLPEPMLRSKYEQLTVAQKNHYASERRIAKEKIERYHKHRENCKNEAVEALKILLDVETQFFVASYCGRTEKDNERKAKLSELRPPYVVKVYMMLIDLYSRAGEQDALIELAESLVDSTTQYYNILSKDQLRGLNQLLTAELECFVATNMLS</sequence>
<dbReference type="Proteomes" id="UP000095287">
    <property type="component" value="Unplaced"/>
</dbReference>
<comment type="subunit">
    <text evidence="8">Part of the nuclear pore complex (NPC).</text>
</comment>
<accession>A0A1I7Y980</accession>
<evidence type="ECO:0000256" key="5">
    <source>
        <dbReference type="ARBA" id="ARBA00023010"/>
    </source>
</evidence>
<comment type="similarity">
    <text evidence="1 8">Belongs to the nucleoporin Nup84/Nup107 family.</text>
</comment>